<evidence type="ECO:0000313" key="2">
    <source>
        <dbReference type="EMBL" id="PKI56491.1"/>
    </source>
</evidence>
<dbReference type="EMBL" id="PGOL01001597">
    <property type="protein sequence ID" value="PKI56491.1"/>
    <property type="molecule type" value="Genomic_DNA"/>
</dbReference>
<protein>
    <submittedName>
        <fullName evidence="2">Uncharacterized protein</fullName>
    </submittedName>
</protein>
<feature type="compositionally biased region" description="Polar residues" evidence="1">
    <location>
        <begin position="173"/>
        <end position="194"/>
    </location>
</feature>
<name>A0A2I0JJP2_PUNGR</name>
<keyword evidence="3" id="KW-1185">Reference proteome</keyword>
<accession>A0A2I0JJP2</accession>
<gene>
    <name evidence="2" type="ORF">CRG98_023129</name>
</gene>
<feature type="compositionally biased region" description="Polar residues" evidence="1">
    <location>
        <begin position="210"/>
        <end position="227"/>
    </location>
</feature>
<organism evidence="2 3">
    <name type="scientific">Punica granatum</name>
    <name type="common">Pomegranate</name>
    <dbReference type="NCBI Taxonomy" id="22663"/>
    <lineage>
        <taxon>Eukaryota</taxon>
        <taxon>Viridiplantae</taxon>
        <taxon>Streptophyta</taxon>
        <taxon>Embryophyta</taxon>
        <taxon>Tracheophyta</taxon>
        <taxon>Spermatophyta</taxon>
        <taxon>Magnoliopsida</taxon>
        <taxon>eudicotyledons</taxon>
        <taxon>Gunneridae</taxon>
        <taxon>Pentapetalae</taxon>
        <taxon>rosids</taxon>
        <taxon>malvids</taxon>
        <taxon>Myrtales</taxon>
        <taxon>Lythraceae</taxon>
        <taxon>Punica</taxon>
    </lineage>
</organism>
<dbReference type="AlphaFoldDB" id="A0A2I0JJP2"/>
<sequence length="339" mass="38438">MAETIRSLDRVTRIADRRLRGSPILLQIWLQSHTSPFGLVRPVLFFNRSESIILRLLPFVRVEERKASELIKFFREVSHKGFKWRAAWMPPGPMALRCHDFNRIQLLSHAGSTTYFPARVMRQFSSLQTVPDNTAWTKFEHTWRDDQMSVDCQSDIQQWNSSAHEDFTGFPQPESSTPYGAPSTSRRPSKQNSLALGPRGTAFVGRSPRKMSNSSISASFKGSSPKHTPSYKDAVRSWHVRTLLWRATTHFCTTGESCQPSRVDHPWSSPLHGETCCDQKMFIPVTHPARQASRANLRGQVTCGLYPSSMARRAVDRGPTLSKARLTNTNFFLTESVTA</sequence>
<comment type="caution">
    <text evidence="2">The sequence shown here is derived from an EMBL/GenBank/DDBJ whole genome shotgun (WGS) entry which is preliminary data.</text>
</comment>
<proteinExistence type="predicted"/>
<reference evidence="2 3" key="1">
    <citation type="submission" date="2017-11" db="EMBL/GenBank/DDBJ databases">
        <title>De-novo sequencing of pomegranate (Punica granatum L.) genome.</title>
        <authorList>
            <person name="Akparov Z."/>
            <person name="Amiraslanov A."/>
            <person name="Hajiyeva S."/>
            <person name="Abbasov M."/>
            <person name="Kaur K."/>
            <person name="Hamwieh A."/>
            <person name="Solovyev V."/>
            <person name="Salamov A."/>
            <person name="Braich B."/>
            <person name="Kosarev P."/>
            <person name="Mahmoud A."/>
            <person name="Hajiyev E."/>
            <person name="Babayeva S."/>
            <person name="Izzatullayeva V."/>
            <person name="Mammadov A."/>
            <person name="Mammadov A."/>
            <person name="Sharifova S."/>
            <person name="Ojaghi J."/>
            <person name="Eynullazada K."/>
            <person name="Bayramov B."/>
            <person name="Abdulazimova A."/>
            <person name="Shahmuradov I."/>
        </authorList>
    </citation>
    <scope>NUCLEOTIDE SEQUENCE [LARGE SCALE GENOMIC DNA]</scope>
    <source>
        <strain evidence="3">cv. AG2017</strain>
        <tissue evidence="2">Leaf</tissue>
    </source>
</reference>
<evidence type="ECO:0000313" key="3">
    <source>
        <dbReference type="Proteomes" id="UP000233551"/>
    </source>
</evidence>
<dbReference type="PANTHER" id="PTHR48200:SF1">
    <property type="entry name" value="AMINOTRANSFERASE-LIKE PLANT MOBILE DOMAIN-CONTAINING PROTEIN"/>
    <property type="match status" value="1"/>
</dbReference>
<evidence type="ECO:0000256" key="1">
    <source>
        <dbReference type="SAM" id="MobiDB-lite"/>
    </source>
</evidence>
<dbReference type="Proteomes" id="UP000233551">
    <property type="component" value="Unassembled WGS sequence"/>
</dbReference>
<dbReference type="PANTHER" id="PTHR48200">
    <property type="entry name" value="PROTEIN, PUTATIVE-RELATED"/>
    <property type="match status" value="1"/>
</dbReference>
<feature type="region of interest" description="Disordered" evidence="1">
    <location>
        <begin position="164"/>
        <end position="231"/>
    </location>
</feature>